<feature type="domain" description="M23ase beta-sheet core" evidence="8">
    <location>
        <begin position="311"/>
        <end position="405"/>
    </location>
</feature>
<keyword evidence="7" id="KW-0812">Transmembrane</keyword>
<evidence type="ECO:0000313" key="9">
    <source>
        <dbReference type="EMBL" id="TDR85525.1"/>
    </source>
</evidence>
<evidence type="ECO:0000256" key="4">
    <source>
        <dbReference type="ARBA" id="ARBA00022801"/>
    </source>
</evidence>
<dbReference type="PANTHER" id="PTHR21666">
    <property type="entry name" value="PEPTIDASE-RELATED"/>
    <property type="match status" value="1"/>
</dbReference>
<evidence type="ECO:0000256" key="6">
    <source>
        <dbReference type="ARBA" id="ARBA00023049"/>
    </source>
</evidence>
<dbReference type="GO" id="GO:0006508">
    <property type="term" value="P:proteolysis"/>
    <property type="evidence" value="ECO:0007669"/>
    <property type="project" value="UniProtKB-KW"/>
</dbReference>
<comment type="cofactor">
    <cofactor evidence="1">
        <name>Zn(2+)</name>
        <dbReference type="ChEBI" id="CHEBI:29105"/>
    </cofactor>
</comment>
<dbReference type="EMBL" id="SNZR01000017">
    <property type="protein sequence ID" value="TDR85525.1"/>
    <property type="molecule type" value="Genomic_DNA"/>
</dbReference>
<keyword evidence="10" id="KW-1185">Reference proteome</keyword>
<dbReference type="Pfam" id="PF01551">
    <property type="entry name" value="Peptidase_M23"/>
    <property type="match status" value="1"/>
</dbReference>
<evidence type="ECO:0000256" key="7">
    <source>
        <dbReference type="SAM" id="Phobius"/>
    </source>
</evidence>
<evidence type="ECO:0000256" key="5">
    <source>
        <dbReference type="ARBA" id="ARBA00022833"/>
    </source>
</evidence>
<dbReference type="OrthoDB" id="9805070at2"/>
<accession>A0A4R7BMK6</accession>
<reference evidence="9 10" key="1">
    <citation type="submission" date="2019-03" db="EMBL/GenBank/DDBJ databases">
        <title>Genomic Encyclopedia of Type Strains, Phase IV (KMG-IV): sequencing the most valuable type-strain genomes for metagenomic binning, comparative biology and taxonomic classification.</title>
        <authorList>
            <person name="Goeker M."/>
        </authorList>
    </citation>
    <scope>NUCLEOTIDE SEQUENCE [LARGE SCALE GENOMIC DNA]</scope>
    <source>
        <strain evidence="9 10">DSM 25903</strain>
    </source>
</reference>
<gene>
    <name evidence="9" type="ORF">EV668_4648</name>
</gene>
<dbReference type="CDD" id="cd12797">
    <property type="entry name" value="M23_peptidase"/>
    <property type="match status" value="1"/>
</dbReference>
<dbReference type="FunFam" id="2.70.70.10:FF:000006">
    <property type="entry name" value="M23 family peptidase"/>
    <property type="match status" value="1"/>
</dbReference>
<keyword evidence="3" id="KW-0479">Metal-binding</keyword>
<evidence type="ECO:0000256" key="2">
    <source>
        <dbReference type="ARBA" id="ARBA00022670"/>
    </source>
</evidence>
<dbReference type="Gene3D" id="2.70.70.10">
    <property type="entry name" value="Glucose Permease (Domain IIA)"/>
    <property type="match status" value="1"/>
</dbReference>
<dbReference type="InterPro" id="IPR016047">
    <property type="entry name" value="M23ase_b-sheet_dom"/>
</dbReference>
<dbReference type="SUPFAM" id="SSF51261">
    <property type="entry name" value="Duplicated hybrid motif"/>
    <property type="match status" value="1"/>
</dbReference>
<evidence type="ECO:0000313" key="10">
    <source>
        <dbReference type="Proteomes" id="UP000295122"/>
    </source>
</evidence>
<dbReference type="InterPro" id="IPR050570">
    <property type="entry name" value="Cell_wall_metabolism_enzyme"/>
</dbReference>
<keyword evidence="4" id="KW-0378">Hydrolase</keyword>
<evidence type="ECO:0000256" key="3">
    <source>
        <dbReference type="ARBA" id="ARBA00022723"/>
    </source>
</evidence>
<keyword evidence="6" id="KW-0482">Metalloprotease</keyword>
<comment type="caution">
    <text evidence="9">The sequence shown here is derived from an EMBL/GenBank/DDBJ whole genome shotgun (WGS) entry which is preliminary data.</text>
</comment>
<dbReference type="GO" id="GO:0004222">
    <property type="term" value="F:metalloendopeptidase activity"/>
    <property type="evidence" value="ECO:0007669"/>
    <property type="project" value="TreeGrafter"/>
</dbReference>
<keyword evidence="2" id="KW-0645">Protease</keyword>
<evidence type="ECO:0000259" key="8">
    <source>
        <dbReference type="Pfam" id="PF01551"/>
    </source>
</evidence>
<keyword evidence="7" id="KW-1133">Transmembrane helix</keyword>
<dbReference type="RefSeq" id="WP_133774597.1">
    <property type="nucleotide sequence ID" value="NZ_SNZR01000017.1"/>
</dbReference>
<keyword evidence="5" id="KW-0862">Zinc</keyword>
<organism evidence="9 10">
    <name type="scientific">Enterovirga rhinocerotis</name>
    <dbReference type="NCBI Taxonomy" id="1339210"/>
    <lineage>
        <taxon>Bacteria</taxon>
        <taxon>Pseudomonadati</taxon>
        <taxon>Pseudomonadota</taxon>
        <taxon>Alphaproteobacteria</taxon>
        <taxon>Hyphomicrobiales</taxon>
        <taxon>Methylobacteriaceae</taxon>
        <taxon>Enterovirga</taxon>
    </lineage>
</organism>
<dbReference type="AlphaFoldDB" id="A0A4R7BMK6"/>
<protein>
    <submittedName>
        <fullName evidence="9">Peptidase M23-like protein</fullName>
    </submittedName>
</protein>
<dbReference type="PANTHER" id="PTHR21666:SF288">
    <property type="entry name" value="CELL DIVISION PROTEIN YTFB"/>
    <property type="match status" value="1"/>
</dbReference>
<evidence type="ECO:0000256" key="1">
    <source>
        <dbReference type="ARBA" id="ARBA00001947"/>
    </source>
</evidence>
<proteinExistence type="predicted"/>
<dbReference type="GO" id="GO:0046872">
    <property type="term" value="F:metal ion binding"/>
    <property type="evidence" value="ECO:0007669"/>
    <property type="project" value="UniProtKB-KW"/>
</dbReference>
<keyword evidence="7" id="KW-0472">Membrane</keyword>
<feature type="transmembrane region" description="Helical" evidence="7">
    <location>
        <begin position="31"/>
        <end position="54"/>
    </location>
</feature>
<sequence>MPNRHPRHPPAKDFARPATREPVQAGISPKIVLALCALTLATTLWGGAATWYILFRDEFAQTFLARQTEMRIAYEDRVADLRNRLEREITSGLVERKAFAARVDALTTRQAEIESRQIWIASLADRLSGSAPSRLLPEPAGTLLPSRAVETTGSIPTMPGAKPMPVAAEPLDLRLRGHAPAVPSVPDRLSGVELSLGRASAAAVGSAETIRQAARERVTRLRLALEATRLPVSRLSPREPATGGPFVPLPQAFDAAGLRPIAADAEGSVGELERLGSVARSLPLGRPMFGPLEQTSSFGARLDPFNRAAAMHTGVDFRAEAGAPVRSTAAGRVTVADYSGGYGNMVEVEHEGGVSTRYAHLSAITVAPGQRVDLGQIVGRAGSTGRSTGTHLHYETRIDGEPVNPARFFEAGRLLEAAR</sequence>
<dbReference type="InterPro" id="IPR011055">
    <property type="entry name" value="Dup_hybrid_motif"/>
</dbReference>
<name>A0A4R7BMK6_9HYPH</name>
<dbReference type="Proteomes" id="UP000295122">
    <property type="component" value="Unassembled WGS sequence"/>
</dbReference>